<comment type="caution">
    <text evidence="2">The sequence shown here is derived from an EMBL/GenBank/DDBJ whole genome shotgun (WGS) entry which is preliminary data.</text>
</comment>
<organism evidence="2 3">
    <name type="scientific">Homarus americanus</name>
    <name type="common">American lobster</name>
    <dbReference type="NCBI Taxonomy" id="6706"/>
    <lineage>
        <taxon>Eukaryota</taxon>
        <taxon>Metazoa</taxon>
        <taxon>Ecdysozoa</taxon>
        <taxon>Arthropoda</taxon>
        <taxon>Crustacea</taxon>
        <taxon>Multicrustacea</taxon>
        <taxon>Malacostraca</taxon>
        <taxon>Eumalacostraca</taxon>
        <taxon>Eucarida</taxon>
        <taxon>Decapoda</taxon>
        <taxon>Pleocyemata</taxon>
        <taxon>Astacidea</taxon>
        <taxon>Nephropoidea</taxon>
        <taxon>Nephropidae</taxon>
        <taxon>Homarus</taxon>
    </lineage>
</organism>
<evidence type="ECO:0000259" key="1">
    <source>
        <dbReference type="Pfam" id="PF01498"/>
    </source>
</evidence>
<name>A0A8J5N9H4_HOMAM</name>
<accession>A0A8J5N9H4</accession>
<protein>
    <submittedName>
        <fullName evidence="2">Putative Transposable element Tc1 transposase-like 16</fullName>
    </submittedName>
</protein>
<dbReference type="AlphaFoldDB" id="A0A8J5N9H4"/>
<reference evidence="2" key="1">
    <citation type="journal article" date="2021" name="Sci. Adv.">
        <title>The American lobster genome reveals insights on longevity, neural, and immune adaptations.</title>
        <authorList>
            <person name="Polinski J.M."/>
            <person name="Zimin A.V."/>
            <person name="Clark K.F."/>
            <person name="Kohn A.B."/>
            <person name="Sadowski N."/>
            <person name="Timp W."/>
            <person name="Ptitsyn A."/>
            <person name="Khanna P."/>
            <person name="Romanova D.Y."/>
            <person name="Williams P."/>
            <person name="Greenwood S.J."/>
            <person name="Moroz L.L."/>
            <person name="Walt D.R."/>
            <person name="Bodnar A.G."/>
        </authorList>
    </citation>
    <scope>NUCLEOTIDE SEQUENCE</scope>
    <source>
        <strain evidence="2">GMGI-L3</strain>
    </source>
</reference>
<dbReference type="EMBL" id="JAHLQT010006108">
    <property type="protein sequence ID" value="KAG7175348.1"/>
    <property type="molecule type" value="Genomic_DNA"/>
</dbReference>
<feature type="domain" description="Transposase Tc1-like" evidence="1">
    <location>
        <begin position="31"/>
        <end position="97"/>
    </location>
</feature>
<dbReference type="GO" id="GO:0003677">
    <property type="term" value="F:DNA binding"/>
    <property type="evidence" value="ECO:0007669"/>
    <property type="project" value="InterPro"/>
</dbReference>
<evidence type="ECO:0000313" key="2">
    <source>
        <dbReference type="EMBL" id="KAG7175348.1"/>
    </source>
</evidence>
<evidence type="ECO:0000313" key="3">
    <source>
        <dbReference type="Proteomes" id="UP000747542"/>
    </source>
</evidence>
<proteinExistence type="predicted"/>
<dbReference type="Proteomes" id="UP000747542">
    <property type="component" value="Unassembled WGS sequence"/>
</dbReference>
<dbReference type="InterPro" id="IPR002492">
    <property type="entry name" value="Transposase_Tc1-like"/>
</dbReference>
<keyword evidence="3" id="KW-1185">Reference proteome</keyword>
<gene>
    <name evidence="2" type="primary">tc1a-L16</name>
    <name evidence="2" type="ORF">Hamer_G001410</name>
</gene>
<dbReference type="GO" id="GO:0015074">
    <property type="term" value="P:DNA integration"/>
    <property type="evidence" value="ECO:0007669"/>
    <property type="project" value="InterPro"/>
</dbReference>
<dbReference type="Pfam" id="PF01498">
    <property type="entry name" value="HTH_Tnp_Tc3_2"/>
    <property type="match status" value="1"/>
</dbReference>
<dbReference type="GO" id="GO:0006313">
    <property type="term" value="P:DNA transposition"/>
    <property type="evidence" value="ECO:0007669"/>
    <property type="project" value="InterPro"/>
</dbReference>
<sequence>MALWIKRHDDTGQTLHQLGAKQPRCTMPTLDRAIAAIIQNRPFTTAPSIRQELGLAYTSQTIRNRHYSNDLHAHMPSKKPHLTEVDMERLLDYALVYAEKPACFWEDVYCDEKTFSTDEMNSCTTRVWRRGNEW</sequence>